<accession>A0A166CBF7</accession>
<name>A0A166CBF7_DAUCS</name>
<organism evidence="3">
    <name type="scientific">Daucus carota subsp. sativus</name>
    <name type="common">Carrot</name>
    <dbReference type="NCBI Taxonomy" id="79200"/>
    <lineage>
        <taxon>Eukaryota</taxon>
        <taxon>Viridiplantae</taxon>
        <taxon>Streptophyta</taxon>
        <taxon>Embryophyta</taxon>
        <taxon>Tracheophyta</taxon>
        <taxon>Spermatophyta</taxon>
        <taxon>Magnoliopsida</taxon>
        <taxon>eudicotyledons</taxon>
        <taxon>Gunneridae</taxon>
        <taxon>Pentapetalae</taxon>
        <taxon>asterids</taxon>
        <taxon>campanulids</taxon>
        <taxon>Apiales</taxon>
        <taxon>Apiaceae</taxon>
        <taxon>Apioideae</taxon>
        <taxon>Scandiceae</taxon>
        <taxon>Daucinae</taxon>
        <taxon>Daucus</taxon>
        <taxon>Daucus sect. Daucus</taxon>
    </lineage>
</organism>
<sequence>MSTKQVNNVSPVNQNTSQTSETSVRTPIKFAPHKFFCNPSETYQSPPRTPINFAPHQFFGISDPSQDNQTLQRTPIKFAPHQFFAITNPLIPDCPENPIPDMFEGMDEFNTLRRRLMYNHRYREDEPYRIRPEFRPRSKYNGALVTAVFSAIEFLKGEKMIPTKENIHNFLRHSDIPNHHVINVDEALDHAIEHNDVLMQELGEQRLYIGRYSYLWQCVNPLGGQTNQYSDATWEAVKKFLSSLDGPGKLLLSRSRYEAALVLKKSCLPRLSLGRVIQIFNMVVAKGWIKIYGDGLYSIGATLPRS</sequence>
<keyword evidence="5" id="KW-1185">Reference proteome</keyword>
<evidence type="ECO:0000313" key="4">
    <source>
        <dbReference type="EMBL" id="WOG94648.1"/>
    </source>
</evidence>
<dbReference type="EMBL" id="LNRQ01000003">
    <property type="protein sequence ID" value="KZN03549.1"/>
    <property type="molecule type" value="Genomic_DNA"/>
</dbReference>
<evidence type="ECO:0000313" key="3">
    <source>
        <dbReference type="EMBL" id="KZN03549.1"/>
    </source>
</evidence>
<evidence type="ECO:0000256" key="1">
    <source>
        <dbReference type="SAM" id="MobiDB-lite"/>
    </source>
</evidence>
<dbReference type="EMBL" id="CP093345">
    <property type="protein sequence ID" value="WOG94648.1"/>
    <property type="molecule type" value="Genomic_DNA"/>
</dbReference>
<gene>
    <name evidence="3" type="ORF">DCAR_012305</name>
    <name evidence="4" type="ORF">DCAR_0313944</name>
</gene>
<dbReference type="STRING" id="79200.A0A166CBF7"/>
<evidence type="ECO:0000313" key="5">
    <source>
        <dbReference type="Proteomes" id="UP000077755"/>
    </source>
</evidence>
<feature type="region of interest" description="Disordered" evidence="1">
    <location>
        <begin position="1"/>
        <end position="24"/>
    </location>
</feature>
<dbReference type="InterPro" id="IPR056042">
    <property type="entry name" value="DUF7625"/>
</dbReference>
<reference evidence="3" key="1">
    <citation type="journal article" date="2016" name="Nat. Genet.">
        <title>A high-quality carrot genome assembly provides new insights into carotenoid accumulation and asterid genome evolution.</title>
        <authorList>
            <person name="Iorizzo M."/>
            <person name="Ellison S."/>
            <person name="Senalik D."/>
            <person name="Zeng P."/>
            <person name="Satapoomin P."/>
            <person name="Huang J."/>
            <person name="Bowman M."/>
            <person name="Iovene M."/>
            <person name="Sanseverino W."/>
            <person name="Cavagnaro P."/>
            <person name="Yildiz M."/>
            <person name="Macko-Podgorni A."/>
            <person name="Moranska E."/>
            <person name="Grzebelus E."/>
            <person name="Grzebelus D."/>
            <person name="Ashrafi H."/>
            <person name="Zheng Z."/>
            <person name="Cheng S."/>
            <person name="Spooner D."/>
            <person name="Van Deynze A."/>
            <person name="Simon P."/>
        </authorList>
    </citation>
    <scope>NUCLEOTIDE SEQUENCE [LARGE SCALE GENOMIC DNA]</scope>
    <source>
        <tissue evidence="3">Leaf</tissue>
    </source>
</reference>
<protein>
    <recommendedName>
        <fullName evidence="2">DUF7625 domain-containing protein</fullName>
    </recommendedName>
</protein>
<reference evidence="4" key="2">
    <citation type="submission" date="2022-03" db="EMBL/GenBank/DDBJ databases">
        <title>Draft title - Genomic analysis of global carrot germplasm unveils the trajectory of domestication and the origin of high carotenoid orange carrot.</title>
        <authorList>
            <person name="Iorizzo M."/>
            <person name="Ellison S."/>
            <person name="Senalik D."/>
            <person name="Macko-Podgorni A."/>
            <person name="Grzebelus D."/>
            <person name="Bostan H."/>
            <person name="Rolling W."/>
            <person name="Curaba J."/>
            <person name="Simon P."/>
        </authorList>
    </citation>
    <scope>NUCLEOTIDE SEQUENCE</scope>
    <source>
        <tissue evidence="4">Leaf</tissue>
    </source>
</reference>
<feature type="domain" description="DUF7625" evidence="2">
    <location>
        <begin position="132"/>
        <end position="225"/>
    </location>
</feature>
<dbReference type="Gramene" id="KZN03549">
    <property type="protein sequence ID" value="KZN03549"/>
    <property type="gene ID" value="DCAR_012305"/>
</dbReference>
<dbReference type="Pfam" id="PF24620">
    <property type="entry name" value="DUF7625"/>
    <property type="match status" value="1"/>
</dbReference>
<dbReference type="AlphaFoldDB" id="A0A166CBF7"/>
<proteinExistence type="predicted"/>
<evidence type="ECO:0000259" key="2">
    <source>
        <dbReference type="Pfam" id="PF24620"/>
    </source>
</evidence>
<dbReference type="Proteomes" id="UP000077755">
    <property type="component" value="Chromosome 3"/>
</dbReference>